<dbReference type="CDD" id="cd10279">
    <property type="entry name" value="PQQ_ADH_II"/>
    <property type="match status" value="1"/>
</dbReference>
<dbReference type="SUPFAM" id="SSF50998">
    <property type="entry name" value="Quinoprotein alcohol dehydrogenase-like"/>
    <property type="match status" value="1"/>
</dbReference>
<dbReference type="EMBL" id="APND01000002">
    <property type="protein sequence ID" value="MES1928928.1"/>
    <property type="molecule type" value="Genomic_DNA"/>
</dbReference>
<dbReference type="Gene3D" id="1.10.760.10">
    <property type="entry name" value="Cytochrome c-like domain"/>
    <property type="match status" value="1"/>
</dbReference>
<dbReference type="PANTHER" id="PTHR32303">
    <property type="entry name" value="QUINOPROTEIN ALCOHOL DEHYDROGENASE (CYTOCHROME C)"/>
    <property type="match status" value="1"/>
</dbReference>
<comment type="similarity">
    <text evidence="3">Belongs to the bacterial PQQ dehydrogenase family.</text>
</comment>
<keyword evidence="7" id="KW-0106">Calcium</keyword>
<dbReference type="Pfam" id="PF01011">
    <property type="entry name" value="PQQ"/>
    <property type="match status" value="2"/>
</dbReference>
<name>A0ABV2B0M7_9GAMM</name>
<evidence type="ECO:0000256" key="12">
    <source>
        <dbReference type="PROSITE-ProRule" id="PRU00433"/>
    </source>
</evidence>
<keyword evidence="9" id="KW-0560">Oxidoreductase</keyword>
<dbReference type="InterPro" id="IPR009056">
    <property type="entry name" value="Cyt_c-like_dom"/>
</dbReference>
<keyword evidence="16" id="KW-1185">Reference proteome</keyword>
<dbReference type="PROSITE" id="PS51007">
    <property type="entry name" value="CYTC"/>
    <property type="match status" value="1"/>
</dbReference>
<keyword evidence="11" id="KW-1015">Disulfide bond</keyword>
<dbReference type="NCBIfam" id="TIGR03075">
    <property type="entry name" value="PQQ_enz_alc_DH"/>
    <property type="match status" value="1"/>
</dbReference>
<dbReference type="InterPro" id="IPR036909">
    <property type="entry name" value="Cyt_c-like_dom_sf"/>
</dbReference>
<dbReference type="Pfam" id="PF13442">
    <property type="entry name" value="Cytochrome_CBB3"/>
    <property type="match status" value="1"/>
</dbReference>
<protein>
    <submittedName>
        <fullName evidence="15">Quinoprotein ethanol dehydrogenase</fullName>
    </submittedName>
</protein>
<evidence type="ECO:0000256" key="7">
    <source>
        <dbReference type="ARBA" id="ARBA00022837"/>
    </source>
</evidence>
<feature type="chain" id="PRO_5045964285" evidence="13">
    <location>
        <begin position="27"/>
        <end position="713"/>
    </location>
</feature>
<keyword evidence="5 12" id="KW-0479">Metal-binding</keyword>
<comment type="caution">
    <text evidence="15">The sequence shown here is derived from an EMBL/GenBank/DDBJ whole genome shotgun (WGS) entry which is preliminary data.</text>
</comment>
<evidence type="ECO:0000313" key="16">
    <source>
        <dbReference type="Proteomes" id="UP001460888"/>
    </source>
</evidence>
<comment type="cofactor">
    <cofactor evidence="1">
        <name>Ca(2+)</name>
        <dbReference type="ChEBI" id="CHEBI:29108"/>
    </cofactor>
</comment>
<evidence type="ECO:0000256" key="6">
    <source>
        <dbReference type="ARBA" id="ARBA00022729"/>
    </source>
</evidence>
<evidence type="ECO:0000256" key="9">
    <source>
        <dbReference type="ARBA" id="ARBA00023002"/>
    </source>
</evidence>
<sequence>MIHVARARVRLVVALCLTVWVGVAAAGNRPDVNAERLNAAASEPSNWMAHGGSYDEQRFSRLEQIDQSNVGELGLAWSYRLDIDRGVEATPIVVDGVMYTTSAFSIVYALDAKTGELLWKHDPKVARTAARDGCCGPVNRGVAVWQGKVFVGAFDGRLIALDAETGDEVWSVDTLIDHERSQTITGAPRVVNGRVIIGNGGAEFGVRGYITAYDADTGDQAWRFFTVPGDPSKPPESKAMAMARETWFGDRYWKQGGGGTVWDSMAYDPELDLLYIGVGNASLWNRQARSEGKGDNLFVASIVAIRPETGEYVWHYQETPGDQWDFTATQTITLADLEIDGETRKVLMQAPKNGFFYVLDRSDGELISAEKYVPVTWAERVDLKTGRPVVNDDKADWTKGPKLMMPGPLGGHNWMPMSFNPQTGLVYIPAQVAPALLDPDNEATWQGKGTLQLGSQPVALPEDPEARAQIVDMYKGRLIAWDPIAQEEVWRQDYPTIWNGGTLSTAGGLVFQGTANGEVRGYAADSGKLLWRSPANTGVMAGPVTYTVDGEQYVTFMAGWGGIFPTGFGGLADNTKVEPRARVLTYKLGGDASLPAATQLKTTIAADIPPLTANEETVAKGRDQFNTHCGVCHGFSAYSGGVLPNLRNMSKSAHDAFMPIVAGGVLSGQGMPSFADRLSQADIEAIHQYLIKRQHDLADEMAADAGDKDKDAS</sequence>
<accession>A0ABV2B0M7</accession>
<keyword evidence="6 13" id="KW-0732">Signal</keyword>
<dbReference type="Gene3D" id="2.140.10.10">
    <property type="entry name" value="Quinoprotein alcohol dehydrogenase-like superfamily"/>
    <property type="match status" value="1"/>
</dbReference>
<evidence type="ECO:0000256" key="8">
    <source>
        <dbReference type="ARBA" id="ARBA00022891"/>
    </source>
</evidence>
<dbReference type="InterPro" id="IPR017512">
    <property type="entry name" value="PQQ_MeOH/EtOH_DH"/>
</dbReference>
<dbReference type="SMART" id="SM00564">
    <property type="entry name" value="PQQ"/>
    <property type="match status" value="4"/>
</dbReference>
<keyword evidence="8" id="KW-0634">PQQ</keyword>
<feature type="signal peptide" evidence="13">
    <location>
        <begin position="1"/>
        <end position="26"/>
    </location>
</feature>
<keyword evidence="10 12" id="KW-0408">Iron</keyword>
<evidence type="ECO:0000313" key="15">
    <source>
        <dbReference type="EMBL" id="MES1928928.1"/>
    </source>
</evidence>
<dbReference type="InterPro" id="IPR011047">
    <property type="entry name" value="Quinoprotein_ADH-like_sf"/>
</dbReference>
<dbReference type="InterPro" id="IPR018391">
    <property type="entry name" value="PQQ_b-propeller_rpt"/>
</dbReference>
<comment type="cofactor">
    <cofactor evidence="2">
        <name>pyrroloquinoline quinone</name>
        <dbReference type="ChEBI" id="CHEBI:58442"/>
    </cofactor>
</comment>
<evidence type="ECO:0000256" key="2">
    <source>
        <dbReference type="ARBA" id="ARBA00001931"/>
    </source>
</evidence>
<organism evidence="15 16">
    <name type="scientific">Salinisphaera dokdonensis CL-ES53</name>
    <dbReference type="NCBI Taxonomy" id="1304272"/>
    <lineage>
        <taxon>Bacteria</taxon>
        <taxon>Pseudomonadati</taxon>
        <taxon>Pseudomonadota</taxon>
        <taxon>Gammaproteobacteria</taxon>
        <taxon>Salinisphaerales</taxon>
        <taxon>Salinisphaeraceae</taxon>
        <taxon>Salinisphaera</taxon>
    </lineage>
</organism>
<keyword evidence="4 12" id="KW-0349">Heme</keyword>
<evidence type="ECO:0000256" key="13">
    <source>
        <dbReference type="SAM" id="SignalP"/>
    </source>
</evidence>
<proteinExistence type="inferred from homology"/>
<evidence type="ECO:0000256" key="5">
    <source>
        <dbReference type="ARBA" id="ARBA00022723"/>
    </source>
</evidence>
<dbReference type="Proteomes" id="UP001460888">
    <property type="component" value="Unassembled WGS sequence"/>
</dbReference>
<evidence type="ECO:0000256" key="3">
    <source>
        <dbReference type="ARBA" id="ARBA00008156"/>
    </source>
</evidence>
<evidence type="ECO:0000256" key="4">
    <source>
        <dbReference type="ARBA" id="ARBA00022617"/>
    </source>
</evidence>
<dbReference type="SUPFAM" id="SSF46626">
    <property type="entry name" value="Cytochrome c"/>
    <property type="match status" value="1"/>
</dbReference>
<gene>
    <name evidence="15" type="ORF">SADO_06727</name>
</gene>
<evidence type="ECO:0000259" key="14">
    <source>
        <dbReference type="PROSITE" id="PS51007"/>
    </source>
</evidence>
<reference evidence="15 16" key="1">
    <citation type="submission" date="2013-03" db="EMBL/GenBank/DDBJ databases">
        <title>Salinisphaera dokdonensis CL-ES53 Genome Sequencing.</title>
        <authorList>
            <person name="Li C."/>
            <person name="Lai Q."/>
            <person name="Shao Z."/>
        </authorList>
    </citation>
    <scope>NUCLEOTIDE SEQUENCE [LARGE SCALE GENOMIC DNA]</scope>
    <source>
        <strain evidence="15 16">CL-ES53</strain>
    </source>
</reference>
<evidence type="ECO:0000256" key="10">
    <source>
        <dbReference type="ARBA" id="ARBA00023004"/>
    </source>
</evidence>
<dbReference type="InterPro" id="IPR002372">
    <property type="entry name" value="PQQ_rpt_dom"/>
</dbReference>
<feature type="domain" description="Cytochrome c" evidence="14">
    <location>
        <begin position="616"/>
        <end position="694"/>
    </location>
</feature>
<evidence type="ECO:0000256" key="1">
    <source>
        <dbReference type="ARBA" id="ARBA00001913"/>
    </source>
</evidence>
<dbReference type="RefSeq" id="WP_353110356.1">
    <property type="nucleotide sequence ID" value="NZ_APND01000002.1"/>
</dbReference>
<evidence type="ECO:0000256" key="11">
    <source>
        <dbReference type="ARBA" id="ARBA00023157"/>
    </source>
</evidence>